<feature type="chain" id="PRO_5038107937" evidence="1">
    <location>
        <begin position="18"/>
        <end position="103"/>
    </location>
</feature>
<evidence type="ECO:0000313" key="2">
    <source>
        <dbReference type="EMBL" id="MBM3331708.1"/>
    </source>
</evidence>
<dbReference type="AlphaFoldDB" id="A0A938BU97"/>
<evidence type="ECO:0000313" key="3">
    <source>
        <dbReference type="Proteomes" id="UP000779900"/>
    </source>
</evidence>
<proteinExistence type="predicted"/>
<gene>
    <name evidence="2" type="ORF">FJY68_07655</name>
</gene>
<keyword evidence="1" id="KW-0732">Signal</keyword>
<name>A0A938BU97_UNCW3</name>
<accession>A0A938BU97</accession>
<reference evidence="2" key="1">
    <citation type="submission" date="2019-03" db="EMBL/GenBank/DDBJ databases">
        <title>Lake Tanganyika Metagenome-Assembled Genomes (MAGs).</title>
        <authorList>
            <person name="Tran P."/>
        </authorList>
    </citation>
    <scope>NUCLEOTIDE SEQUENCE</scope>
    <source>
        <strain evidence="2">K_DeepCast_150m_m2_040</strain>
    </source>
</reference>
<feature type="signal peptide" evidence="1">
    <location>
        <begin position="1"/>
        <end position="17"/>
    </location>
</feature>
<comment type="caution">
    <text evidence="2">The sequence shown here is derived from an EMBL/GenBank/DDBJ whole genome shotgun (WGS) entry which is preliminary data.</text>
</comment>
<organism evidence="2 3">
    <name type="scientific">candidate division WOR-3 bacterium</name>
    <dbReference type="NCBI Taxonomy" id="2052148"/>
    <lineage>
        <taxon>Bacteria</taxon>
        <taxon>Bacteria division WOR-3</taxon>
    </lineage>
</organism>
<sequence length="103" mass="11633">MNLLRIVSLLVCLSGQAAVGMVFDEEQFFEDGNRDAQIPDQKLFGKKVKWGSCGRYVVKNLEGAGCRFPYHSWMKQFLYGVLMDGNRDFCHYQGDVPSSMSLG</sequence>
<protein>
    <submittedName>
        <fullName evidence="2">Uncharacterized protein</fullName>
    </submittedName>
</protein>
<dbReference type="EMBL" id="VGIR01000041">
    <property type="protein sequence ID" value="MBM3331708.1"/>
    <property type="molecule type" value="Genomic_DNA"/>
</dbReference>
<dbReference type="Proteomes" id="UP000779900">
    <property type="component" value="Unassembled WGS sequence"/>
</dbReference>
<evidence type="ECO:0000256" key="1">
    <source>
        <dbReference type="SAM" id="SignalP"/>
    </source>
</evidence>